<dbReference type="RefSeq" id="WP_345622433.1">
    <property type="nucleotide sequence ID" value="NZ_BAABIG010000054.1"/>
</dbReference>
<comment type="caution">
    <text evidence="4">The sequence shown here is derived from an EMBL/GenBank/DDBJ whole genome shotgun (WGS) entry which is preliminary data.</text>
</comment>
<feature type="domain" description="NmrA-like" evidence="3">
    <location>
        <begin position="8"/>
        <end position="255"/>
    </location>
</feature>
<dbReference type="EMBL" id="BAABIG010000054">
    <property type="protein sequence ID" value="GAA4812883.1"/>
    <property type="molecule type" value="Genomic_DNA"/>
</dbReference>
<name>A0ABP9CLG2_9ACTN</name>
<dbReference type="SUPFAM" id="SSF51735">
    <property type="entry name" value="NAD(P)-binding Rossmann-fold domains"/>
    <property type="match status" value="1"/>
</dbReference>
<dbReference type="InterPro" id="IPR036291">
    <property type="entry name" value="NAD(P)-bd_dom_sf"/>
</dbReference>
<dbReference type="Pfam" id="PF05368">
    <property type="entry name" value="NmrA"/>
    <property type="match status" value="1"/>
</dbReference>
<protein>
    <submittedName>
        <fullName evidence="4">NmrA/HSCARG family protein</fullName>
    </submittedName>
</protein>
<accession>A0ABP9CLG2</accession>
<keyword evidence="5" id="KW-1185">Reference proteome</keyword>
<dbReference type="Gene3D" id="3.90.25.10">
    <property type="entry name" value="UDP-galactose 4-epimerase, domain 1"/>
    <property type="match status" value="1"/>
</dbReference>
<dbReference type="PANTHER" id="PTHR42748:SF7">
    <property type="entry name" value="NMRA LIKE REDOX SENSOR 1-RELATED"/>
    <property type="match status" value="1"/>
</dbReference>
<dbReference type="PANTHER" id="PTHR42748">
    <property type="entry name" value="NITROGEN METABOLITE REPRESSION PROTEIN NMRA FAMILY MEMBER"/>
    <property type="match status" value="1"/>
</dbReference>
<organism evidence="4 5">
    <name type="scientific">Streptomyces ziwulingensis</name>
    <dbReference type="NCBI Taxonomy" id="1045501"/>
    <lineage>
        <taxon>Bacteria</taxon>
        <taxon>Bacillati</taxon>
        <taxon>Actinomycetota</taxon>
        <taxon>Actinomycetes</taxon>
        <taxon>Kitasatosporales</taxon>
        <taxon>Streptomycetaceae</taxon>
        <taxon>Streptomyces</taxon>
    </lineage>
</organism>
<reference evidence="5" key="1">
    <citation type="journal article" date="2019" name="Int. J. Syst. Evol. Microbiol.">
        <title>The Global Catalogue of Microorganisms (GCM) 10K type strain sequencing project: providing services to taxonomists for standard genome sequencing and annotation.</title>
        <authorList>
            <consortium name="The Broad Institute Genomics Platform"/>
            <consortium name="The Broad Institute Genome Sequencing Center for Infectious Disease"/>
            <person name="Wu L."/>
            <person name="Ma J."/>
        </authorList>
    </citation>
    <scope>NUCLEOTIDE SEQUENCE [LARGE SCALE GENOMIC DNA]</scope>
    <source>
        <strain evidence="5">JCM 18081</strain>
    </source>
</reference>
<dbReference type="InterPro" id="IPR051164">
    <property type="entry name" value="NmrA-like_oxidored"/>
</dbReference>
<keyword evidence="2" id="KW-0521">NADP</keyword>
<proteinExistence type="inferred from homology"/>
<evidence type="ECO:0000313" key="5">
    <source>
        <dbReference type="Proteomes" id="UP001501265"/>
    </source>
</evidence>
<gene>
    <name evidence="4" type="ORF">GCM10023220_50340</name>
</gene>
<dbReference type="Proteomes" id="UP001501265">
    <property type="component" value="Unassembled WGS sequence"/>
</dbReference>
<evidence type="ECO:0000313" key="4">
    <source>
        <dbReference type="EMBL" id="GAA4812883.1"/>
    </source>
</evidence>
<evidence type="ECO:0000256" key="2">
    <source>
        <dbReference type="ARBA" id="ARBA00022857"/>
    </source>
</evidence>
<comment type="similarity">
    <text evidence="1">Belongs to the NmrA-type oxidoreductase family.</text>
</comment>
<evidence type="ECO:0000259" key="3">
    <source>
        <dbReference type="Pfam" id="PF05368"/>
    </source>
</evidence>
<dbReference type="InterPro" id="IPR008030">
    <property type="entry name" value="NmrA-like"/>
</dbReference>
<evidence type="ECO:0000256" key="1">
    <source>
        <dbReference type="ARBA" id="ARBA00006328"/>
    </source>
</evidence>
<sequence length="308" mass="32868">MTTAAPPVLVAGATGRQGGAAARALLARGTPVRALVRDPSTPRARAVEELGARLCVGDLTEPATLEAAVDGVRAVFSVQMPAYTERGFDFAGEVRQADNLMTAARAAGVEQFVQSSTSGVGQHVEAPGWAEGRWRVMEAPLGTKAAIQDRLRELDFPRWTLLKPSFFMENFEPSMRFYFPRGVEGGLVTVVKPSTHLALVAAEDVGRAAAAALSAPAEFHRVELELSSDYLTMTEIAGILSRALGVPLTAPDMTEEQARAAGMGDMGATHEFMEVVGQPARPRFARALGIDLTSFETWAHEHLRTAAA</sequence>
<dbReference type="Gene3D" id="3.40.50.720">
    <property type="entry name" value="NAD(P)-binding Rossmann-like Domain"/>
    <property type="match status" value="1"/>
</dbReference>